<protein>
    <submittedName>
        <fullName evidence="2">Uncharacterized protein</fullName>
    </submittedName>
</protein>
<accession>A0AA37IGK6</accession>
<sequence length="53" mass="6110">MKKNANQIDQAEDQRATIRSTKARSPSQAHIDLLHERRLPLMEVRDVRASHCS</sequence>
<comment type="caution">
    <text evidence="2">The sequence shown here is derived from an EMBL/GenBank/DDBJ whole genome shotgun (WGS) entry which is preliminary data.</text>
</comment>
<name>A0AA37IGK6_9BURK</name>
<reference evidence="2" key="1">
    <citation type="submission" date="2022-09" db="EMBL/GenBank/DDBJ databases">
        <title>Isolation and characterization of 3-chlorobenzoate degrading bacteria from soils in Shizuoka.</title>
        <authorList>
            <person name="Ifat A."/>
            <person name="Ogawa N."/>
            <person name="Kimbara K."/>
            <person name="Moriuchi R."/>
            <person name="Dohra H."/>
            <person name="Shintani M."/>
        </authorList>
    </citation>
    <scope>NUCLEOTIDE SEQUENCE</scope>
    <source>
        <strain evidence="2">19CS4-2</strain>
    </source>
</reference>
<dbReference type="RefSeq" id="WP_238216771.1">
    <property type="nucleotide sequence ID" value="NZ_BPUS01000023.1"/>
</dbReference>
<evidence type="ECO:0000256" key="1">
    <source>
        <dbReference type="SAM" id="MobiDB-lite"/>
    </source>
</evidence>
<organism evidence="2 3">
    <name type="scientific">Caballeronia novacaledonica</name>
    <dbReference type="NCBI Taxonomy" id="1544861"/>
    <lineage>
        <taxon>Bacteria</taxon>
        <taxon>Pseudomonadati</taxon>
        <taxon>Pseudomonadota</taxon>
        <taxon>Betaproteobacteria</taxon>
        <taxon>Burkholderiales</taxon>
        <taxon>Burkholderiaceae</taxon>
        <taxon>Caballeronia</taxon>
    </lineage>
</organism>
<dbReference type="AlphaFoldDB" id="A0AA37IGK6"/>
<feature type="region of interest" description="Disordered" evidence="1">
    <location>
        <begin position="1"/>
        <end position="31"/>
    </location>
</feature>
<dbReference type="Proteomes" id="UP001055111">
    <property type="component" value="Unassembled WGS sequence"/>
</dbReference>
<evidence type="ECO:0000313" key="3">
    <source>
        <dbReference type="Proteomes" id="UP001055111"/>
    </source>
</evidence>
<dbReference type="EMBL" id="BPUS01000023">
    <property type="protein sequence ID" value="GJH29436.1"/>
    <property type="molecule type" value="Genomic_DNA"/>
</dbReference>
<evidence type="ECO:0000313" key="2">
    <source>
        <dbReference type="EMBL" id="GJH29436.1"/>
    </source>
</evidence>
<proteinExistence type="predicted"/>
<feature type="compositionally biased region" description="Polar residues" evidence="1">
    <location>
        <begin position="17"/>
        <end position="28"/>
    </location>
</feature>
<gene>
    <name evidence="2" type="ORF">CBA19CS42_32990</name>
</gene>